<accession>A0A815BVI4</accession>
<name>A0A815BVI4_9BILA</name>
<dbReference type="Proteomes" id="UP000663864">
    <property type="component" value="Unassembled WGS sequence"/>
</dbReference>
<reference evidence="1" key="1">
    <citation type="submission" date="2021-02" db="EMBL/GenBank/DDBJ databases">
        <authorList>
            <person name="Nowell W R."/>
        </authorList>
    </citation>
    <scope>NUCLEOTIDE SEQUENCE</scope>
</reference>
<evidence type="ECO:0000313" key="1">
    <source>
        <dbReference type="EMBL" id="CAF1278648.1"/>
    </source>
</evidence>
<proteinExistence type="predicted"/>
<evidence type="ECO:0000313" key="3">
    <source>
        <dbReference type="Proteomes" id="UP000663864"/>
    </source>
</evidence>
<evidence type="ECO:0000313" key="2">
    <source>
        <dbReference type="EMBL" id="CAF3794348.1"/>
    </source>
</evidence>
<dbReference type="EMBL" id="CAJOBD010001387">
    <property type="protein sequence ID" value="CAF3794348.1"/>
    <property type="molecule type" value="Genomic_DNA"/>
</dbReference>
<gene>
    <name evidence="2" type="ORF">JBS370_LOCUS14933</name>
    <name evidence="1" type="ORF">ZHD862_LOCUS26807</name>
</gene>
<organism evidence="1 3">
    <name type="scientific">Rotaria sordida</name>
    <dbReference type="NCBI Taxonomy" id="392033"/>
    <lineage>
        <taxon>Eukaryota</taxon>
        <taxon>Metazoa</taxon>
        <taxon>Spiralia</taxon>
        <taxon>Gnathifera</taxon>
        <taxon>Rotifera</taxon>
        <taxon>Eurotatoria</taxon>
        <taxon>Bdelloidea</taxon>
        <taxon>Philodinida</taxon>
        <taxon>Philodinidae</taxon>
        <taxon>Rotaria</taxon>
    </lineage>
</organism>
<dbReference type="Proteomes" id="UP000663836">
    <property type="component" value="Unassembled WGS sequence"/>
</dbReference>
<dbReference type="AlphaFoldDB" id="A0A815BVI4"/>
<protein>
    <submittedName>
        <fullName evidence="1">Uncharacterized protein</fullName>
    </submittedName>
</protein>
<dbReference type="EMBL" id="CAJNOT010002048">
    <property type="protein sequence ID" value="CAF1278648.1"/>
    <property type="molecule type" value="Genomic_DNA"/>
</dbReference>
<comment type="caution">
    <text evidence="1">The sequence shown here is derived from an EMBL/GenBank/DDBJ whole genome shotgun (WGS) entry which is preliminary data.</text>
</comment>
<sequence length="82" mass="9750">MNKHLRPTSNNHLVDFAPKYLTVEIKLTKERKSMNNFKIGDQELVDINNHNQRIYELVYSFIHASPNRLYDYLKISVENISE</sequence>